<organism evidence="2 3">
    <name type="scientific">Streblomastix strix</name>
    <dbReference type="NCBI Taxonomy" id="222440"/>
    <lineage>
        <taxon>Eukaryota</taxon>
        <taxon>Metamonada</taxon>
        <taxon>Preaxostyla</taxon>
        <taxon>Oxymonadida</taxon>
        <taxon>Streblomastigidae</taxon>
        <taxon>Streblomastix</taxon>
    </lineage>
</organism>
<gene>
    <name evidence="2" type="ORF">EZS28_055102</name>
</gene>
<evidence type="ECO:0000259" key="1">
    <source>
        <dbReference type="Pfam" id="PF10551"/>
    </source>
</evidence>
<accession>A0A5J4Q9N0</accession>
<feature type="domain" description="MULE transposase" evidence="1">
    <location>
        <begin position="2"/>
        <end position="76"/>
    </location>
</feature>
<dbReference type="PANTHER" id="PTHR47718">
    <property type="entry name" value="OS01G0519700 PROTEIN"/>
    <property type="match status" value="1"/>
</dbReference>
<dbReference type="InterPro" id="IPR018289">
    <property type="entry name" value="MULE_transposase_dom"/>
</dbReference>
<dbReference type="Pfam" id="PF10551">
    <property type="entry name" value="MULE"/>
    <property type="match status" value="1"/>
</dbReference>
<dbReference type="OrthoDB" id="4327540at2759"/>
<proteinExistence type="predicted"/>
<dbReference type="EMBL" id="SNRW01046617">
    <property type="protein sequence ID" value="KAA6317421.1"/>
    <property type="molecule type" value="Genomic_DNA"/>
</dbReference>
<protein>
    <recommendedName>
        <fullName evidence="1">MULE transposase domain-containing protein</fullName>
    </recommendedName>
</protein>
<comment type="caution">
    <text evidence="2">The sequence shown here is derived from an EMBL/GenBank/DDBJ whole genome shotgun (WGS) entry which is preliminary data.</text>
</comment>
<name>A0A5J4Q9N0_9EUKA</name>
<feature type="non-terminal residue" evidence="2">
    <location>
        <position position="104"/>
    </location>
</feature>
<dbReference type="Proteomes" id="UP000324800">
    <property type="component" value="Unassembled WGS sequence"/>
</dbReference>
<dbReference type="PANTHER" id="PTHR47718:SF3">
    <property type="entry name" value="PROTEIN FAR1-RELATED SEQUENCE 5-LIKE"/>
    <property type="match status" value="1"/>
</dbReference>
<evidence type="ECO:0000313" key="2">
    <source>
        <dbReference type="EMBL" id="KAA6317421.1"/>
    </source>
</evidence>
<evidence type="ECO:0000313" key="3">
    <source>
        <dbReference type="Proteomes" id="UP000324800"/>
    </source>
</evidence>
<sequence length="104" mass="11945">MIIDCTYCTNKENYKICEIVGVTSEYSTFFRAHAILSNETRGSYQWLFDQYIDIMSEQFQPGIVVTDKDPAIMTTAWQRLKDINAVDTVIEIVTEAIYSNTEQG</sequence>
<reference evidence="2 3" key="1">
    <citation type="submission" date="2019-03" db="EMBL/GenBank/DDBJ databases">
        <title>Single cell metagenomics reveals metabolic interactions within the superorganism composed of flagellate Streblomastix strix and complex community of Bacteroidetes bacteria on its surface.</title>
        <authorList>
            <person name="Treitli S.C."/>
            <person name="Kolisko M."/>
            <person name="Husnik F."/>
            <person name="Keeling P."/>
            <person name="Hampl V."/>
        </authorList>
    </citation>
    <scope>NUCLEOTIDE SEQUENCE [LARGE SCALE GENOMIC DNA]</scope>
    <source>
        <strain evidence="2">ST1C</strain>
    </source>
</reference>
<dbReference type="AlphaFoldDB" id="A0A5J4Q9N0"/>